<dbReference type="GO" id="GO:0005886">
    <property type="term" value="C:plasma membrane"/>
    <property type="evidence" value="ECO:0007669"/>
    <property type="project" value="UniProtKB-SubCell"/>
</dbReference>
<dbReference type="Proteomes" id="UP000323410">
    <property type="component" value="Unassembled WGS sequence"/>
</dbReference>
<evidence type="ECO:0000259" key="8">
    <source>
        <dbReference type="Pfam" id="PF09924"/>
    </source>
</evidence>
<evidence type="ECO:0000256" key="5">
    <source>
        <dbReference type="ARBA" id="ARBA00023136"/>
    </source>
</evidence>
<evidence type="ECO:0000313" key="11">
    <source>
        <dbReference type="Proteomes" id="UP000323410"/>
    </source>
</evidence>
<protein>
    <submittedName>
        <fullName evidence="10">DUF2156 domain-containing protein</fullName>
    </submittedName>
</protein>
<feature type="region of interest" description="Disordered" evidence="6">
    <location>
        <begin position="1"/>
        <end position="51"/>
    </location>
</feature>
<evidence type="ECO:0000256" key="4">
    <source>
        <dbReference type="ARBA" id="ARBA00022989"/>
    </source>
</evidence>
<dbReference type="Pfam" id="PF16995">
    <property type="entry name" value="tRNA-synt_2_TM"/>
    <property type="match status" value="1"/>
</dbReference>
<reference evidence="10 11" key="1">
    <citation type="submission" date="2019-08" db="EMBL/GenBank/DDBJ databases">
        <title>Genone of Arthrobacter echini P9.</title>
        <authorList>
            <person name="Bowman J.P."/>
        </authorList>
    </citation>
    <scope>NUCLEOTIDE SEQUENCE [LARGE SCALE GENOMIC DNA]</scope>
    <source>
        <strain evidence="10 11">P9</strain>
    </source>
</reference>
<accession>A0A5D0XJQ4</accession>
<dbReference type="GO" id="GO:0055091">
    <property type="term" value="P:phospholipid homeostasis"/>
    <property type="evidence" value="ECO:0007669"/>
    <property type="project" value="TreeGrafter"/>
</dbReference>
<dbReference type="EMBL" id="VSLD01000012">
    <property type="protein sequence ID" value="TYC96449.1"/>
    <property type="molecule type" value="Genomic_DNA"/>
</dbReference>
<gene>
    <name evidence="10" type="ORF">FQ377_13910</name>
</gene>
<dbReference type="Pfam" id="PF09924">
    <property type="entry name" value="LPG_synthase_C"/>
    <property type="match status" value="1"/>
</dbReference>
<dbReference type="OrthoDB" id="594838at2"/>
<keyword evidence="5 7" id="KW-0472">Membrane</keyword>
<dbReference type="PANTHER" id="PTHR34697:SF2">
    <property type="entry name" value="PHOSPHATIDYLGLYCEROL LYSYLTRANSFERASE"/>
    <property type="match status" value="1"/>
</dbReference>
<comment type="caution">
    <text evidence="10">The sequence shown here is derived from an EMBL/GenBank/DDBJ whole genome shotgun (WGS) entry which is preliminary data.</text>
</comment>
<name>A0A5D0XJQ4_9MICC</name>
<keyword evidence="4 7" id="KW-1133">Transmembrane helix</keyword>
<feature type="transmembrane region" description="Helical" evidence="7">
    <location>
        <begin position="132"/>
        <end position="151"/>
    </location>
</feature>
<evidence type="ECO:0000256" key="1">
    <source>
        <dbReference type="ARBA" id="ARBA00004651"/>
    </source>
</evidence>
<organism evidence="10 11">
    <name type="scientific">Arthrobacter echini</name>
    <dbReference type="NCBI Taxonomy" id="1529066"/>
    <lineage>
        <taxon>Bacteria</taxon>
        <taxon>Bacillati</taxon>
        <taxon>Actinomycetota</taxon>
        <taxon>Actinomycetes</taxon>
        <taxon>Micrococcales</taxon>
        <taxon>Micrococcaceae</taxon>
        <taxon>Arthrobacter</taxon>
    </lineage>
</organism>
<feature type="transmembrane region" description="Helical" evidence="7">
    <location>
        <begin position="66"/>
        <end position="83"/>
    </location>
</feature>
<evidence type="ECO:0000259" key="9">
    <source>
        <dbReference type="Pfam" id="PF16995"/>
    </source>
</evidence>
<comment type="subcellular location">
    <subcellularLocation>
        <location evidence="1">Cell membrane</location>
        <topology evidence="1">Multi-pass membrane protein</topology>
    </subcellularLocation>
</comment>
<feature type="transmembrane region" description="Helical" evidence="7">
    <location>
        <begin position="157"/>
        <end position="173"/>
    </location>
</feature>
<proteinExistence type="predicted"/>
<dbReference type="InterPro" id="IPR024320">
    <property type="entry name" value="LPG_synthase_C"/>
</dbReference>
<sequence>MPDMSDDVAPIDRSSAGGAGPGSEDSTSAVGADYEATPESRPDETDEVSARAQMVGVRRNRRIRRWTAVLTVLLAVLTVASALSPPLRVRMEVLLEVLPFPALHTAAASTVFVGFVLGLCARGLLHGQRIAWVVAVALMVTAVVLNLIKGLDVEEGVISLVLVGWLVLVRRAFTVVPARAQLRRAVNVAVGATVFVIVVSTVLALTLGRRHHPRAGETIRAAAERLGGDTRLPIVGLGPAGTPLLAAAGIAVVVAALWILLSPRRSLPRTPADHLVDRERARAIVALYGGGTLDYFALRDDKEWFFTNDAVVAYAVRGGVCLVSPDPIGPHGSQYQVWADFMDFAATRGWTPMVVAASADRLEMYGHAGLKPMYLGDEAVVDVASFTLTGRAVKGLRQSVNRVERAGVNAVFIDPATAPDEVREKVLAIADKSRQGETERGFSMTLSRMFDPADTGFLMVLATDERGRVLGFIQWVPATDLPGWSLDVMRRDTATDVPNGLTDFMIVKTIERIAAEGGKGLGLNFAVMRDFMTKPPESVAEQIRRRILDIVAKHSQLESLGKFNEKYDPTWVPRYVMRGSGDELLKQGLAVAQAEGVIDTPGRAARS</sequence>
<feature type="transmembrane region" description="Helical" evidence="7">
    <location>
        <begin position="240"/>
        <end position="261"/>
    </location>
</feature>
<dbReference type="InterPro" id="IPR031553">
    <property type="entry name" value="tRNA-synt_2_TM"/>
</dbReference>
<evidence type="ECO:0000256" key="3">
    <source>
        <dbReference type="ARBA" id="ARBA00022692"/>
    </source>
</evidence>
<evidence type="ECO:0000256" key="6">
    <source>
        <dbReference type="SAM" id="MobiDB-lite"/>
    </source>
</evidence>
<keyword evidence="11" id="KW-1185">Reference proteome</keyword>
<dbReference type="PANTHER" id="PTHR34697">
    <property type="entry name" value="PHOSPHATIDYLGLYCEROL LYSYLTRANSFERASE"/>
    <property type="match status" value="1"/>
</dbReference>
<feature type="transmembrane region" description="Helical" evidence="7">
    <location>
        <begin position="103"/>
        <end position="125"/>
    </location>
</feature>
<evidence type="ECO:0000256" key="2">
    <source>
        <dbReference type="ARBA" id="ARBA00022475"/>
    </source>
</evidence>
<keyword evidence="2" id="KW-1003">Cell membrane</keyword>
<feature type="domain" description="Lysyl-tRNA synthetase N-terminal transmembrane region" evidence="9">
    <location>
        <begin position="61"/>
        <end position="203"/>
    </location>
</feature>
<dbReference type="GO" id="GO:0016755">
    <property type="term" value="F:aminoacyltransferase activity"/>
    <property type="evidence" value="ECO:0007669"/>
    <property type="project" value="TreeGrafter"/>
</dbReference>
<evidence type="ECO:0000256" key="7">
    <source>
        <dbReference type="SAM" id="Phobius"/>
    </source>
</evidence>
<evidence type="ECO:0000313" key="10">
    <source>
        <dbReference type="EMBL" id="TYC96449.1"/>
    </source>
</evidence>
<feature type="transmembrane region" description="Helical" evidence="7">
    <location>
        <begin position="185"/>
        <end position="207"/>
    </location>
</feature>
<feature type="domain" description="Phosphatidylglycerol lysyltransferase C-terminal" evidence="8">
    <location>
        <begin position="283"/>
        <end position="577"/>
    </location>
</feature>
<keyword evidence="3 7" id="KW-0812">Transmembrane</keyword>
<dbReference type="InterPro" id="IPR051211">
    <property type="entry name" value="PG_lysyltransferase"/>
</dbReference>
<dbReference type="AlphaFoldDB" id="A0A5D0XJQ4"/>